<dbReference type="EMBL" id="MU006722">
    <property type="protein sequence ID" value="KAF2626210.1"/>
    <property type="molecule type" value="Genomic_DNA"/>
</dbReference>
<dbReference type="Proteomes" id="UP000799754">
    <property type="component" value="Unassembled WGS sequence"/>
</dbReference>
<sequence>MTTSEGGPRRPRDESNASSSAGTMPSDVRTNGQRRSSPALERCLSNVIDVQDPTRIIECSQLERQRKFQYLVRRYLSQILYGCKSAYCDTSTCLSRNKRCASKPYRPPTQLTARALAHYLASQSNPHRGLCPHELKVSPSSLEIEGAVDLNTANGTVEDKDHARRVQARRVQHAVARAIDSQHQTKKDTKSIGQNVYDSASLIYSYSKLLPSPLQALDALRASNDETRQGHRTCRANESDVTARANGTSSIARQHSQQNLRAQSQAHAARDQPQVLSNGQQVHKVPYHLPAVADQVQVTKNTSNTSIDSTVDIPKMSITRTGRKSFTLGGSIMPPMPKSKAPPVLPPPHQKATKPKQTDRLAIPTAANLSCDVLDRLKDETHRGRQDQESATDTAFEHDTSRRLSPTKAFIDRSLFYTLSDAETLLQSFHDSNKAFERSPLPHLDSSRLAHSFRDWSRRNVTLIFDSLSVAVEALFIRPPALDAHVAAKSKPTHSGTSADGSTGKHEPTNHPRYLSNHEAAHIAMICIHALTSSVPVGWSHSWAQLRNLRSWGVVIPVATADTDNFLDPYINIVDALEYEPAMRLADRLLRGIGARICFEHILLAMQTDATAVESGSIAWKDSLISILVRHLEVVEHVALDSKRKMKSISTTNKEPGWTVTATLIEWLKTIIIKNWNGKVEVNKWSSVGTAVMLLHELHDQQRQLNVWSRMFRIPYLHEHMNAVNDPVDYLGWKLQPNVLHILQYPEFHPTDYLVKFFRVINLTSMMAQYDHTQHTQQMLRQLDSILREPYLYMIKHRLKVTLNDYLVLDVTREQPLKDTLDQLWRQERKMLLKPLKVKLGHQEGEVGLDHGGVTYEFFRVVLGEAFAPDYGMFTIDSKTQMTWFQPGTLEPLWKFKMLGVLFSLAIYNGITLPVTFPLAFYNLMLNSRFKFIDDHTSIDYIRDGWPDLAKSFETLLDWKGSDVADIFMRDYAFSYEVFGQKVDIDMTKRDDENSSPGEAQIVTNENRGTFVRDYVTHLILHSIRPQLKAFKKGFNACLNPRSLELFTPKTLKKLVEGTQTISIPELRACATYEDYDATHPTVRMFWEIVQEYSQEDATHLLEFVTASDRVPVTGYKSLTFNIVRMGNDSAQLPTSSTCFGKLYLPEYRDKEKMRRKLELAIQNAKGFGVV</sequence>
<keyword evidence="2" id="KW-1185">Reference proteome</keyword>
<evidence type="ECO:0000313" key="2">
    <source>
        <dbReference type="Proteomes" id="UP000799754"/>
    </source>
</evidence>
<gene>
    <name evidence="1" type="ORF">BU25DRAFT_370742</name>
</gene>
<comment type="caution">
    <text evidence="1">The sequence shown here is derived from an EMBL/GenBank/DDBJ whole genome shotgun (WGS) entry which is preliminary data.</text>
</comment>
<organism evidence="1 2">
    <name type="scientific">Macroventuria anomochaeta</name>
    <dbReference type="NCBI Taxonomy" id="301207"/>
    <lineage>
        <taxon>Eukaryota</taxon>
        <taxon>Fungi</taxon>
        <taxon>Dikarya</taxon>
        <taxon>Ascomycota</taxon>
        <taxon>Pezizomycotina</taxon>
        <taxon>Dothideomycetes</taxon>
        <taxon>Pleosporomycetidae</taxon>
        <taxon>Pleosporales</taxon>
        <taxon>Pleosporineae</taxon>
        <taxon>Didymellaceae</taxon>
        <taxon>Macroventuria</taxon>
    </lineage>
</organism>
<evidence type="ECO:0000313" key="1">
    <source>
        <dbReference type="EMBL" id="KAF2626210.1"/>
    </source>
</evidence>
<keyword evidence="1" id="KW-0436">Ligase</keyword>
<proteinExistence type="predicted"/>
<reference evidence="1" key="1">
    <citation type="journal article" date="2020" name="Stud. Mycol.">
        <title>101 Dothideomycetes genomes: a test case for predicting lifestyles and emergence of pathogens.</title>
        <authorList>
            <person name="Haridas S."/>
            <person name="Albert R."/>
            <person name="Binder M."/>
            <person name="Bloem J."/>
            <person name="Labutti K."/>
            <person name="Salamov A."/>
            <person name="Andreopoulos B."/>
            <person name="Baker S."/>
            <person name="Barry K."/>
            <person name="Bills G."/>
            <person name="Bluhm B."/>
            <person name="Cannon C."/>
            <person name="Castanera R."/>
            <person name="Culley D."/>
            <person name="Daum C."/>
            <person name="Ezra D."/>
            <person name="Gonzalez J."/>
            <person name="Henrissat B."/>
            <person name="Kuo A."/>
            <person name="Liang C."/>
            <person name="Lipzen A."/>
            <person name="Lutzoni F."/>
            <person name="Magnuson J."/>
            <person name="Mondo S."/>
            <person name="Nolan M."/>
            <person name="Ohm R."/>
            <person name="Pangilinan J."/>
            <person name="Park H.-J."/>
            <person name="Ramirez L."/>
            <person name="Alfaro M."/>
            <person name="Sun H."/>
            <person name="Tritt A."/>
            <person name="Yoshinaga Y."/>
            <person name="Zwiers L.-H."/>
            <person name="Turgeon B."/>
            <person name="Goodwin S."/>
            <person name="Spatafora J."/>
            <person name="Crous P."/>
            <person name="Grigoriev I."/>
        </authorList>
    </citation>
    <scope>NUCLEOTIDE SEQUENCE</scope>
    <source>
        <strain evidence="1">CBS 525.71</strain>
    </source>
</reference>
<accession>A0ACB6RW15</accession>
<name>A0ACB6RW15_9PLEO</name>
<protein>
    <submittedName>
        <fullName evidence="1">Ubiquitin-protein ligase E3A</fullName>
    </submittedName>
</protein>